<keyword evidence="2" id="KW-1185">Reference proteome</keyword>
<evidence type="ECO:0000313" key="1">
    <source>
        <dbReference type="EMBL" id="KAK8926658.1"/>
    </source>
</evidence>
<comment type="caution">
    <text evidence="1">The sequence shown here is derived from an EMBL/GenBank/DDBJ whole genome shotgun (WGS) entry which is preliminary data.</text>
</comment>
<reference evidence="1 2" key="1">
    <citation type="journal article" date="2022" name="Nat. Plants">
        <title>Genomes of leafy and leafless Platanthera orchids illuminate the evolution of mycoheterotrophy.</title>
        <authorList>
            <person name="Li M.H."/>
            <person name="Liu K.W."/>
            <person name="Li Z."/>
            <person name="Lu H.C."/>
            <person name="Ye Q.L."/>
            <person name="Zhang D."/>
            <person name="Wang J.Y."/>
            <person name="Li Y.F."/>
            <person name="Zhong Z.M."/>
            <person name="Liu X."/>
            <person name="Yu X."/>
            <person name="Liu D.K."/>
            <person name="Tu X.D."/>
            <person name="Liu B."/>
            <person name="Hao Y."/>
            <person name="Liao X.Y."/>
            <person name="Jiang Y.T."/>
            <person name="Sun W.H."/>
            <person name="Chen J."/>
            <person name="Chen Y.Q."/>
            <person name="Ai Y."/>
            <person name="Zhai J.W."/>
            <person name="Wu S.S."/>
            <person name="Zhou Z."/>
            <person name="Hsiao Y.Y."/>
            <person name="Wu W.L."/>
            <person name="Chen Y.Y."/>
            <person name="Lin Y.F."/>
            <person name="Hsu J.L."/>
            <person name="Li C.Y."/>
            <person name="Wang Z.W."/>
            <person name="Zhao X."/>
            <person name="Zhong W.Y."/>
            <person name="Ma X.K."/>
            <person name="Ma L."/>
            <person name="Huang J."/>
            <person name="Chen G.Z."/>
            <person name="Huang M.Z."/>
            <person name="Huang L."/>
            <person name="Peng D.H."/>
            <person name="Luo Y.B."/>
            <person name="Zou S.Q."/>
            <person name="Chen S.P."/>
            <person name="Lan S."/>
            <person name="Tsai W.C."/>
            <person name="Van de Peer Y."/>
            <person name="Liu Z.J."/>
        </authorList>
    </citation>
    <scope>NUCLEOTIDE SEQUENCE [LARGE SCALE GENOMIC DNA]</scope>
    <source>
        <strain evidence="1">Lor287</strain>
    </source>
</reference>
<protein>
    <submittedName>
        <fullName evidence="1">Uncharacterized protein</fullName>
    </submittedName>
</protein>
<accession>A0AAP0B4W8</accession>
<evidence type="ECO:0000313" key="2">
    <source>
        <dbReference type="Proteomes" id="UP001418222"/>
    </source>
</evidence>
<dbReference type="EMBL" id="JBBWWQ010000016">
    <property type="protein sequence ID" value="KAK8926658.1"/>
    <property type="molecule type" value="Genomic_DNA"/>
</dbReference>
<dbReference type="AlphaFoldDB" id="A0AAP0B4W8"/>
<dbReference type="Proteomes" id="UP001418222">
    <property type="component" value="Unassembled WGS sequence"/>
</dbReference>
<gene>
    <name evidence="1" type="ORF">KSP39_PZI018975</name>
</gene>
<sequence>MREGKSCSTPLEVGIKLRRDERRILPDPLVFHALVGSLIYLTITRPDIVYVVGRVSRYMAEPKKPHLMAARSI</sequence>
<dbReference type="PANTHER" id="PTHR11439:SF480">
    <property type="entry name" value="REVERSE TRANSCRIPTASE TY1_COPIA-TYPE DOMAIN-CONTAINING PROTEIN"/>
    <property type="match status" value="1"/>
</dbReference>
<name>A0AAP0B4W8_9ASPA</name>
<proteinExistence type="predicted"/>
<dbReference type="PANTHER" id="PTHR11439">
    <property type="entry name" value="GAG-POL-RELATED RETROTRANSPOSON"/>
    <property type="match status" value="1"/>
</dbReference>
<organism evidence="1 2">
    <name type="scientific">Platanthera zijinensis</name>
    <dbReference type="NCBI Taxonomy" id="2320716"/>
    <lineage>
        <taxon>Eukaryota</taxon>
        <taxon>Viridiplantae</taxon>
        <taxon>Streptophyta</taxon>
        <taxon>Embryophyta</taxon>
        <taxon>Tracheophyta</taxon>
        <taxon>Spermatophyta</taxon>
        <taxon>Magnoliopsida</taxon>
        <taxon>Liliopsida</taxon>
        <taxon>Asparagales</taxon>
        <taxon>Orchidaceae</taxon>
        <taxon>Orchidoideae</taxon>
        <taxon>Orchideae</taxon>
        <taxon>Orchidinae</taxon>
        <taxon>Platanthera</taxon>
    </lineage>
</organism>